<dbReference type="Pfam" id="PF14903">
    <property type="entry name" value="WG_beta_rep"/>
    <property type="match status" value="3"/>
</dbReference>
<name>A0A3B1CRL9_9ZZZZ</name>
<accession>A0A3B1CRL9</accession>
<protein>
    <recommendedName>
        <fullName evidence="2">WG repeat-containing protein</fullName>
    </recommendedName>
</protein>
<organism evidence="1">
    <name type="scientific">hydrothermal vent metagenome</name>
    <dbReference type="NCBI Taxonomy" id="652676"/>
    <lineage>
        <taxon>unclassified sequences</taxon>
        <taxon>metagenomes</taxon>
        <taxon>ecological metagenomes</taxon>
    </lineage>
</organism>
<dbReference type="PANTHER" id="PTHR37841:SF1">
    <property type="entry name" value="DUF3298 DOMAIN-CONTAINING PROTEIN"/>
    <property type="match status" value="1"/>
</dbReference>
<dbReference type="AlphaFoldDB" id="A0A3B1CRL9"/>
<dbReference type="SUPFAM" id="SSF69360">
    <property type="entry name" value="Cell wall binding repeat"/>
    <property type="match status" value="1"/>
</dbReference>
<evidence type="ECO:0000313" key="1">
    <source>
        <dbReference type="EMBL" id="VAX27313.1"/>
    </source>
</evidence>
<dbReference type="InterPro" id="IPR032774">
    <property type="entry name" value="WG_beta_rep"/>
</dbReference>
<evidence type="ECO:0008006" key="2">
    <source>
        <dbReference type="Google" id="ProtNLM"/>
    </source>
</evidence>
<gene>
    <name evidence="1" type="ORF">MNBD_NITROSPINAE05-1225</name>
</gene>
<dbReference type="EMBL" id="UOGG01000028">
    <property type="protein sequence ID" value="VAX27313.1"/>
    <property type="molecule type" value="Genomic_DNA"/>
</dbReference>
<proteinExistence type="predicted"/>
<dbReference type="PANTHER" id="PTHR37841">
    <property type="entry name" value="GLR2918 PROTEIN"/>
    <property type="match status" value="1"/>
</dbReference>
<sequence>MKPSKTRHLVLVVLFSIALSFQVFAQTTEDSVQSVDLAAYPKASFHEGLAAVRIGDKYGYIDKDGRVVIKPRFDYAQIFSEGLARIVMKKRSGYIDKTGKTLIQPRFHKGFKFSDGLARVCAPPKNPTSLFRIARFLGWKDHYAYPCGYIDRTGKRVIDYQFLPASGFENGYAKVTTLDGTQGYIDHSGKFFPTRPEQ</sequence>
<reference evidence="1" key="1">
    <citation type="submission" date="2018-06" db="EMBL/GenBank/DDBJ databases">
        <authorList>
            <person name="Zhirakovskaya E."/>
        </authorList>
    </citation>
    <scope>NUCLEOTIDE SEQUENCE</scope>
</reference>